<sequence>MLKKRRRQVPIDRENCASFLCRCPPPLILNCGHLLQLLSIALLLSYSPYSISPQLLLASPTAIMEQQLDLTKLSESDKKELNQVLTNEAQKSNIQQTVHHLNEVCWEKCITSKITSGTLDKSEEACAQNCVDRWMDTSLSILSKLDNMRGGPGH</sequence>
<evidence type="ECO:0000256" key="1">
    <source>
        <dbReference type="ARBA" id="ARBA00004137"/>
    </source>
</evidence>
<keyword evidence="6" id="KW-1015">Disulfide bond</keyword>
<reference evidence="10" key="1">
    <citation type="submission" date="2016-10" db="EMBL/GenBank/DDBJ databases">
        <title>Uncovering the secondary metabolism of Penicillium species provides insights into the evolution of 6-MSA pathways.</title>
        <authorList>
            <person name="Nielsen J.C."/>
            <person name="Nielsen J."/>
        </authorList>
    </citation>
    <scope>NUCLEOTIDE SEQUENCE [LARGE SCALE GENOMIC DNA]</scope>
    <source>
        <strain evidence="10">IBT 13039</strain>
    </source>
</reference>
<reference evidence="9" key="3">
    <citation type="submission" date="2021-07" db="EMBL/GenBank/DDBJ databases">
        <authorList>
            <person name="Branca A.L. A."/>
        </authorList>
    </citation>
    <scope>NUCLEOTIDE SEQUENCE</scope>
</reference>
<evidence type="ECO:0000313" key="11">
    <source>
        <dbReference type="Proteomes" id="UP000191691"/>
    </source>
</evidence>
<keyword evidence="7" id="KW-0143">Chaperone</keyword>
<evidence type="ECO:0000259" key="8">
    <source>
        <dbReference type="Pfam" id="PF02953"/>
    </source>
</evidence>
<keyword evidence="3" id="KW-0472">Membrane</keyword>
<dbReference type="STRING" id="60175.A0A1V6YNH8"/>
<dbReference type="Pfam" id="PF02953">
    <property type="entry name" value="zf-Tim10_DDP"/>
    <property type="match status" value="1"/>
</dbReference>
<evidence type="ECO:0000256" key="3">
    <source>
        <dbReference type="ARBA" id="ARBA00022792"/>
    </source>
</evidence>
<proteinExistence type="inferred from homology"/>
<name>A0A1V6YNH8_PENNA</name>
<comment type="subcellular location">
    <subcellularLocation>
        <location evidence="1">Mitochondrion inner membrane</location>
        <topology evidence="1">Peripheral membrane protein</topology>
        <orientation evidence="1">Intermembrane side</orientation>
    </subcellularLocation>
</comment>
<keyword evidence="5" id="KW-0811">Translocation</keyword>
<dbReference type="GO" id="GO:0015031">
    <property type="term" value="P:protein transport"/>
    <property type="evidence" value="ECO:0007669"/>
    <property type="project" value="UniProtKB-KW"/>
</dbReference>
<accession>A0A1V6YNH8</accession>
<comment type="caution">
    <text evidence="10">The sequence shown here is derived from an EMBL/GenBank/DDBJ whole genome shotgun (WGS) entry which is preliminary data.</text>
</comment>
<dbReference type="SUPFAM" id="SSF144122">
    <property type="entry name" value="Tim10-like"/>
    <property type="match status" value="1"/>
</dbReference>
<evidence type="ECO:0000256" key="6">
    <source>
        <dbReference type="ARBA" id="ARBA00023157"/>
    </source>
</evidence>
<dbReference type="AlphaFoldDB" id="A0A1V6YNH8"/>
<keyword evidence="3" id="KW-0999">Mitochondrion inner membrane</keyword>
<evidence type="ECO:0000256" key="4">
    <source>
        <dbReference type="ARBA" id="ARBA00022927"/>
    </source>
</evidence>
<keyword evidence="4" id="KW-0813">Transport</keyword>
<keyword evidence="4" id="KW-0653">Protein transport</keyword>
<evidence type="ECO:0000313" key="10">
    <source>
        <dbReference type="EMBL" id="OQE88868.1"/>
    </source>
</evidence>
<evidence type="ECO:0000313" key="9">
    <source>
        <dbReference type="EMBL" id="CAG7956962.1"/>
    </source>
</evidence>
<keyword evidence="3" id="KW-0496">Mitochondrion</keyword>
<dbReference type="Gene3D" id="1.10.287.810">
    <property type="entry name" value="Mitochondrial import inner membrane translocase subunit tim13 like domains"/>
    <property type="match status" value="1"/>
</dbReference>
<dbReference type="InterPro" id="IPR004217">
    <property type="entry name" value="Tim10-like"/>
</dbReference>
<comment type="similarity">
    <text evidence="2">Belongs to the small Tim family.</text>
</comment>
<feature type="domain" description="Tim10-like" evidence="8">
    <location>
        <begin position="84"/>
        <end position="145"/>
    </location>
</feature>
<dbReference type="EMBL" id="CAJVNV010000017">
    <property type="protein sequence ID" value="CAG7956962.1"/>
    <property type="molecule type" value="Genomic_DNA"/>
</dbReference>
<evidence type="ECO:0000256" key="5">
    <source>
        <dbReference type="ARBA" id="ARBA00023010"/>
    </source>
</evidence>
<protein>
    <recommendedName>
        <fullName evidence="8">Tim10-like domain-containing protein</fullName>
    </recommendedName>
</protein>
<dbReference type="Proteomes" id="UP001153461">
    <property type="component" value="Unassembled WGS sequence"/>
</dbReference>
<evidence type="ECO:0000256" key="7">
    <source>
        <dbReference type="ARBA" id="ARBA00023186"/>
    </source>
</evidence>
<reference evidence="11" key="2">
    <citation type="journal article" date="2017" name="Nat. Microbiol.">
        <title>Global analysis of biosynthetic gene clusters reveals vast potential of secondary metabolite production in Penicillium species.</title>
        <authorList>
            <person name="Nielsen J.C."/>
            <person name="Grijseels S."/>
            <person name="Prigent S."/>
            <person name="Ji B."/>
            <person name="Dainat J."/>
            <person name="Nielsen K.F."/>
            <person name="Frisvad J.C."/>
            <person name="Workman M."/>
            <person name="Nielsen J."/>
        </authorList>
    </citation>
    <scope>NUCLEOTIDE SEQUENCE [LARGE SCALE GENOMIC DNA]</scope>
    <source>
        <strain evidence="11">IBT 13039</strain>
    </source>
</reference>
<gene>
    <name evidence="10" type="ORF">PENNAL_c0015G05331</name>
    <name evidence="9" type="ORF">PNAL_LOCUS658</name>
</gene>
<dbReference type="EMBL" id="MOOB01000015">
    <property type="protein sequence ID" value="OQE88868.1"/>
    <property type="molecule type" value="Genomic_DNA"/>
</dbReference>
<evidence type="ECO:0000256" key="2">
    <source>
        <dbReference type="ARBA" id="ARBA00006720"/>
    </source>
</evidence>
<dbReference type="OrthoDB" id="344165at2759"/>
<dbReference type="Proteomes" id="UP000191691">
    <property type="component" value="Unassembled WGS sequence"/>
</dbReference>
<dbReference type="GO" id="GO:0005743">
    <property type="term" value="C:mitochondrial inner membrane"/>
    <property type="evidence" value="ECO:0007669"/>
    <property type="project" value="UniProtKB-SubCell"/>
</dbReference>
<keyword evidence="11" id="KW-1185">Reference proteome</keyword>
<organism evidence="10 11">
    <name type="scientific">Penicillium nalgiovense</name>
    <dbReference type="NCBI Taxonomy" id="60175"/>
    <lineage>
        <taxon>Eukaryota</taxon>
        <taxon>Fungi</taxon>
        <taxon>Dikarya</taxon>
        <taxon>Ascomycota</taxon>
        <taxon>Pezizomycotina</taxon>
        <taxon>Eurotiomycetes</taxon>
        <taxon>Eurotiomycetidae</taxon>
        <taxon>Eurotiales</taxon>
        <taxon>Aspergillaceae</taxon>
        <taxon>Penicillium</taxon>
    </lineage>
</organism>
<dbReference type="InterPro" id="IPR035427">
    <property type="entry name" value="Tim10-like_dom_sf"/>
</dbReference>